<gene>
    <name evidence="1" type="ORF">OPT61_g3197</name>
</gene>
<evidence type="ECO:0000313" key="1">
    <source>
        <dbReference type="EMBL" id="KAJ8115078.1"/>
    </source>
</evidence>
<dbReference type="EMBL" id="JAPHNI010000159">
    <property type="protein sequence ID" value="KAJ8115078.1"/>
    <property type="molecule type" value="Genomic_DNA"/>
</dbReference>
<name>A0ACC2IIX5_9PLEO</name>
<reference evidence="1" key="1">
    <citation type="submission" date="2022-11" db="EMBL/GenBank/DDBJ databases">
        <title>Genome Sequence of Boeremia exigua.</title>
        <authorList>
            <person name="Buettner E."/>
        </authorList>
    </citation>
    <scope>NUCLEOTIDE SEQUENCE</scope>
    <source>
        <strain evidence="1">CU02</strain>
    </source>
</reference>
<proteinExistence type="predicted"/>
<accession>A0ACC2IIX5</accession>
<keyword evidence="2" id="KW-1185">Reference proteome</keyword>
<organism evidence="1 2">
    <name type="scientific">Boeremia exigua</name>
    <dbReference type="NCBI Taxonomy" id="749465"/>
    <lineage>
        <taxon>Eukaryota</taxon>
        <taxon>Fungi</taxon>
        <taxon>Dikarya</taxon>
        <taxon>Ascomycota</taxon>
        <taxon>Pezizomycotina</taxon>
        <taxon>Dothideomycetes</taxon>
        <taxon>Pleosporomycetidae</taxon>
        <taxon>Pleosporales</taxon>
        <taxon>Pleosporineae</taxon>
        <taxon>Didymellaceae</taxon>
        <taxon>Boeremia</taxon>
    </lineage>
</organism>
<comment type="caution">
    <text evidence="1">The sequence shown here is derived from an EMBL/GenBank/DDBJ whole genome shotgun (WGS) entry which is preliminary data.</text>
</comment>
<dbReference type="Proteomes" id="UP001153331">
    <property type="component" value="Unassembled WGS sequence"/>
</dbReference>
<evidence type="ECO:0000313" key="2">
    <source>
        <dbReference type="Proteomes" id="UP001153331"/>
    </source>
</evidence>
<protein>
    <submittedName>
        <fullName evidence="1">Uncharacterized protein</fullName>
    </submittedName>
</protein>
<sequence length="139" mass="15681">MALRSGSLRSLSCYASSTSMRASKCSHILGKILREVEVMRTTQQDSQDSIWGLGTAQQDSQDSIRELRTAQRKNNHELELLKHSVRAELEILKKNSPKILDLLAVERRIDELIIHILTGIILVVVAVPIIYNVVRVVRP</sequence>